<keyword evidence="2" id="KW-0255">Endonuclease</keyword>
<dbReference type="Pfam" id="PF01844">
    <property type="entry name" value="HNH"/>
    <property type="match status" value="1"/>
</dbReference>
<dbReference type="SMART" id="SM00507">
    <property type="entry name" value="HNHc"/>
    <property type="match status" value="1"/>
</dbReference>
<dbReference type="RefSeq" id="WP_136405086.1">
    <property type="nucleotide sequence ID" value="NZ_SSWX01000002.1"/>
</dbReference>
<evidence type="ECO:0000259" key="1">
    <source>
        <dbReference type="SMART" id="SM00507"/>
    </source>
</evidence>
<proteinExistence type="predicted"/>
<name>A0A4S5BU20_9BURK</name>
<protein>
    <submittedName>
        <fullName evidence="2">HNH endonuclease</fullName>
    </submittedName>
</protein>
<dbReference type="Gene3D" id="1.10.30.50">
    <property type="match status" value="1"/>
</dbReference>
<dbReference type="GO" id="GO:0008270">
    <property type="term" value="F:zinc ion binding"/>
    <property type="evidence" value="ECO:0007669"/>
    <property type="project" value="InterPro"/>
</dbReference>
<dbReference type="GO" id="GO:0003676">
    <property type="term" value="F:nucleic acid binding"/>
    <property type="evidence" value="ECO:0007669"/>
    <property type="project" value="InterPro"/>
</dbReference>
<dbReference type="OrthoDB" id="5292295at2"/>
<dbReference type="InterPro" id="IPR003615">
    <property type="entry name" value="HNH_nuc"/>
</dbReference>
<feature type="domain" description="HNH nuclease" evidence="1">
    <location>
        <begin position="168"/>
        <end position="221"/>
    </location>
</feature>
<organism evidence="2 3">
    <name type="scientific">Lampropedia aestuarii</name>
    <dbReference type="NCBI Taxonomy" id="2562762"/>
    <lineage>
        <taxon>Bacteria</taxon>
        <taxon>Pseudomonadati</taxon>
        <taxon>Pseudomonadota</taxon>
        <taxon>Betaproteobacteria</taxon>
        <taxon>Burkholderiales</taxon>
        <taxon>Comamonadaceae</taxon>
        <taxon>Lampropedia</taxon>
    </lineage>
</organism>
<keyword evidence="3" id="KW-1185">Reference proteome</keyword>
<reference evidence="2 3" key="1">
    <citation type="submission" date="2019-04" db="EMBL/GenBank/DDBJ databases">
        <title>Lampropedia sp YIM MLB12 draf genome.</title>
        <authorList>
            <person name="Wang Y.-X."/>
        </authorList>
    </citation>
    <scope>NUCLEOTIDE SEQUENCE [LARGE SCALE GENOMIC DNA]</scope>
    <source>
        <strain evidence="2 3">YIM MLB12</strain>
    </source>
</reference>
<dbReference type="Proteomes" id="UP000306236">
    <property type="component" value="Unassembled WGS sequence"/>
</dbReference>
<gene>
    <name evidence="2" type="ORF">E8K88_02640</name>
</gene>
<dbReference type="GO" id="GO:0004519">
    <property type="term" value="F:endonuclease activity"/>
    <property type="evidence" value="ECO:0007669"/>
    <property type="project" value="UniProtKB-KW"/>
</dbReference>
<accession>A0A4S5BU20</accession>
<sequence length="239" mass="27548">MSEMEDTASKKCSKCQQEKPRSAFYKCIACLDGLRGECKPCVAAKQKLYNKENAEQISTQKKERYWEDPEKRRAIARKYAAENVEAARARAKARYWANRDRLLADAKAYVEVNRERVNQQRAQYRLVNRNELRQRSRLFYRVNKERLQPGRKAAKAMRRGAEGVVTKAIVEGLLKRQRSRCVACLCDVRRSGYHLDHITPLSKGGTNAASNLQILCPPCNLSKSAKHPVDFMQERGWLI</sequence>
<keyword evidence="2" id="KW-0540">Nuclease</keyword>
<comment type="caution">
    <text evidence="2">The sequence shown here is derived from an EMBL/GenBank/DDBJ whole genome shotgun (WGS) entry which is preliminary data.</text>
</comment>
<evidence type="ECO:0000313" key="3">
    <source>
        <dbReference type="Proteomes" id="UP000306236"/>
    </source>
</evidence>
<dbReference type="CDD" id="cd00085">
    <property type="entry name" value="HNHc"/>
    <property type="match status" value="1"/>
</dbReference>
<evidence type="ECO:0000313" key="2">
    <source>
        <dbReference type="EMBL" id="THJ36180.1"/>
    </source>
</evidence>
<dbReference type="AlphaFoldDB" id="A0A4S5BU20"/>
<dbReference type="EMBL" id="SSWX01000002">
    <property type="protein sequence ID" value="THJ36180.1"/>
    <property type="molecule type" value="Genomic_DNA"/>
</dbReference>
<keyword evidence="2" id="KW-0378">Hydrolase</keyword>
<dbReference type="InterPro" id="IPR002711">
    <property type="entry name" value="HNH"/>
</dbReference>